<gene>
    <name evidence="1" type="ORF">J2S13_000269</name>
</gene>
<evidence type="ECO:0000313" key="1">
    <source>
        <dbReference type="EMBL" id="MDQ0213875.1"/>
    </source>
</evidence>
<sequence>MNNENMKVEKIMDIVFNCYCIWDNKLIKLQHDMNLYMDRNYFLFEIQKEECEAGNEYSFQLKNLSGDNIHTKLIFIFPSSKTASMGGLGFISPVDGSVWSCGETVQMLFGEVDHMGKMVQTVLPVEREHDELSWLEYIMKEKENYHPFVSGQHLSIFTFDYALASSETAKGSILSLSGKNEEALQAIKNERKNRLAFTKKK</sequence>
<comment type="caution">
    <text evidence="1">The sequence shown here is derived from an EMBL/GenBank/DDBJ whole genome shotgun (WGS) entry which is preliminary data.</text>
</comment>
<evidence type="ECO:0000313" key="2">
    <source>
        <dbReference type="Proteomes" id="UP001237207"/>
    </source>
</evidence>
<protein>
    <submittedName>
        <fullName evidence="1">Uncharacterized protein</fullName>
    </submittedName>
</protein>
<dbReference type="RefSeq" id="WP_307255871.1">
    <property type="nucleotide sequence ID" value="NZ_JAUSUC010000002.1"/>
</dbReference>
<organism evidence="1 2">
    <name type="scientific">Oikeobacillus pervagus</name>
    <dbReference type="NCBI Taxonomy" id="1325931"/>
    <lineage>
        <taxon>Bacteria</taxon>
        <taxon>Bacillati</taxon>
        <taxon>Bacillota</taxon>
        <taxon>Bacilli</taxon>
        <taxon>Bacillales</taxon>
        <taxon>Bacillaceae</taxon>
        <taxon>Oikeobacillus</taxon>
    </lineage>
</organism>
<accession>A0AAJ1T2W6</accession>
<dbReference type="Proteomes" id="UP001237207">
    <property type="component" value="Unassembled WGS sequence"/>
</dbReference>
<keyword evidence="2" id="KW-1185">Reference proteome</keyword>
<proteinExistence type="predicted"/>
<dbReference type="AlphaFoldDB" id="A0AAJ1T2W6"/>
<reference evidence="1" key="1">
    <citation type="submission" date="2023-07" db="EMBL/GenBank/DDBJ databases">
        <title>Genomic Encyclopedia of Type Strains, Phase IV (KMG-IV): sequencing the most valuable type-strain genomes for metagenomic binning, comparative biology and taxonomic classification.</title>
        <authorList>
            <person name="Goeker M."/>
        </authorList>
    </citation>
    <scope>NUCLEOTIDE SEQUENCE</scope>
    <source>
        <strain evidence="1">DSM 23947</strain>
    </source>
</reference>
<dbReference type="EMBL" id="JAUSUC010000002">
    <property type="protein sequence ID" value="MDQ0213875.1"/>
    <property type="molecule type" value="Genomic_DNA"/>
</dbReference>
<name>A0AAJ1T2W6_9BACI</name>